<dbReference type="GO" id="GO:0016987">
    <property type="term" value="F:sigma factor activity"/>
    <property type="evidence" value="ECO:0007669"/>
    <property type="project" value="UniProtKB-KW"/>
</dbReference>
<dbReference type="Gene3D" id="1.10.10.10">
    <property type="entry name" value="Winged helix-like DNA-binding domain superfamily/Winged helix DNA-binding domain"/>
    <property type="match status" value="1"/>
</dbReference>
<keyword evidence="9" id="KW-1185">Reference proteome</keyword>
<dbReference type="InterPro" id="IPR013325">
    <property type="entry name" value="RNA_pol_sigma_r2"/>
</dbReference>
<feature type="coiled-coil region" evidence="5">
    <location>
        <begin position="151"/>
        <end position="178"/>
    </location>
</feature>
<evidence type="ECO:0000256" key="2">
    <source>
        <dbReference type="ARBA" id="ARBA00023015"/>
    </source>
</evidence>
<keyword evidence="3" id="KW-0731">Sigma factor</keyword>
<protein>
    <submittedName>
        <fullName evidence="8">RNA polymerase sigma factor</fullName>
    </submittedName>
</protein>
<dbReference type="Pfam" id="PF04542">
    <property type="entry name" value="Sigma70_r2"/>
    <property type="match status" value="1"/>
</dbReference>
<feature type="domain" description="RNA polymerase sigma-70 region 2" evidence="6">
    <location>
        <begin position="19"/>
        <end position="87"/>
    </location>
</feature>
<dbReference type="EMBL" id="JAPDPJ010000036">
    <property type="protein sequence ID" value="MCW3787774.1"/>
    <property type="molecule type" value="Genomic_DNA"/>
</dbReference>
<dbReference type="Gene3D" id="1.10.1740.10">
    <property type="match status" value="1"/>
</dbReference>
<organism evidence="8 9">
    <name type="scientific">Plebeiibacterium sediminum</name>
    <dbReference type="NCBI Taxonomy" id="2992112"/>
    <lineage>
        <taxon>Bacteria</taxon>
        <taxon>Pseudomonadati</taxon>
        <taxon>Bacteroidota</taxon>
        <taxon>Bacteroidia</taxon>
        <taxon>Marinilabiliales</taxon>
        <taxon>Marinilabiliaceae</taxon>
        <taxon>Plebeiibacterium</taxon>
    </lineage>
</organism>
<evidence type="ECO:0000256" key="5">
    <source>
        <dbReference type="SAM" id="Coils"/>
    </source>
</evidence>
<dbReference type="PANTHER" id="PTHR43133:SF46">
    <property type="entry name" value="RNA POLYMERASE SIGMA-70 FACTOR ECF SUBFAMILY"/>
    <property type="match status" value="1"/>
</dbReference>
<keyword evidence="4" id="KW-0804">Transcription</keyword>
<reference evidence="8" key="1">
    <citation type="submission" date="2022-10" db="EMBL/GenBank/DDBJ databases">
        <authorList>
            <person name="Yu W.X."/>
        </authorList>
    </citation>
    <scope>NUCLEOTIDE SEQUENCE</scope>
    <source>
        <strain evidence="8">AAT</strain>
    </source>
</reference>
<comment type="similarity">
    <text evidence="1">Belongs to the sigma-70 factor family. ECF subfamily.</text>
</comment>
<dbReference type="InterPro" id="IPR013249">
    <property type="entry name" value="RNA_pol_sigma70_r4_t2"/>
</dbReference>
<keyword evidence="2" id="KW-0805">Transcription regulation</keyword>
<dbReference type="InterPro" id="IPR007627">
    <property type="entry name" value="RNA_pol_sigma70_r2"/>
</dbReference>
<dbReference type="InterPro" id="IPR036388">
    <property type="entry name" value="WH-like_DNA-bd_sf"/>
</dbReference>
<feature type="domain" description="RNA polymerase sigma factor 70 region 4 type 2" evidence="7">
    <location>
        <begin position="114"/>
        <end position="165"/>
    </location>
</feature>
<evidence type="ECO:0000259" key="6">
    <source>
        <dbReference type="Pfam" id="PF04542"/>
    </source>
</evidence>
<evidence type="ECO:0000313" key="9">
    <source>
        <dbReference type="Proteomes" id="UP001209229"/>
    </source>
</evidence>
<dbReference type="SUPFAM" id="SSF88659">
    <property type="entry name" value="Sigma3 and sigma4 domains of RNA polymerase sigma factors"/>
    <property type="match status" value="1"/>
</dbReference>
<name>A0AAE3M608_9BACT</name>
<dbReference type="Proteomes" id="UP001209229">
    <property type="component" value="Unassembled WGS sequence"/>
</dbReference>
<dbReference type="GO" id="GO:0003677">
    <property type="term" value="F:DNA binding"/>
    <property type="evidence" value="ECO:0007669"/>
    <property type="project" value="InterPro"/>
</dbReference>
<dbReference type="GO" id="GO:0006352">
    <property type="term" value="P:DNA-templated transcription initiation"/>
    <property type="evidence" value="ECO:0007669"/>
    <property type="project" value="InterPro"/>
</dbReference>
<dbReference type="SUPFAM" id="SSF88946">
    <property type="entry name" value="Sigma2 domain of RNA polymerase sigma factors"/>
    <property type="match status" value="1"/>
</dbReference>
<proteinExistence type="inferred from homology"/>
<accession>A0AAE3M608</accession>
<evidence type="ECO:0000256" key="4">
    <source>
        <dbReference type="ARBA" id="ARBA00023163"/>
    </source>
</evidence>
<sequence>MSKLIRELKKKQSKAQHRLFQLYGDYLFRICFRYMNNQVDAHDVLSKSFLKIFDHIGNTSIADEIVLRAWMKKITINECLMELRKRKLFFMELDLIVDKEEAPITSDEKLLEEDLVNMILDLPDGYRTVFSLYVIEGYKHEEIATKLGITVSTSKSQLRKARLQLKEMINKIEKQTYNTCIR</sequence>
<keyword evidence="5" id="KW-0175">Coiled coil</keyword>
<evidence type="ECO:0000259" key="7">
    <source>
        <dbReference type="Pfam" id="PF08281"/>
    </source>
</evidence>
<dbReference type="PANTHER" id="PTHR43133">
    <property type="entry name" value="RNA POLYMERASE ECF-TYPE SIGMA FACTO"/>
    <property type="match status" value="1"/>
</dbReference>
<dbReference type="InterPro" id="IPR014284">
    <property type="entry name" value="RNA_pol_sigma-70_dom"/>
</dbReference>
<gene>
    <name evidence="8" type="ORF">OM075_14960</name>
</gene>
<dbReference type="CDD" id="cd06171">
    <property type="entry name" value="Sigma70_r4"/>
    <property type="match status" value="1"/>
</dbReference>
<dbReference type="RefSeq" id="WP_301191338.1">
    <property type="nucleotide sequence ID" value="NZ_JAPDPJ010000036.1"/>
</dbReference>
<evidence type="ECO:0000256" key="1">
    <source>
        <dbReference type="ARBA" id="ARBA00010641"/>
    </source>
</evidence>
<evidence type="ECO:0000256" key="3">
    <source>
        <dbReference type="ARBA" id="ARBA00023082"/>
    </source>
</evidence>
<dbReference type="InterPro" id="IPR039425">
    <property type="entry name" value="RNA_pol_sigma-70-like"/>
</dbReference>
<comment type="caution">
    <text evidence="8">The sequence shown here is derived from an EMBL/GenBank/DDBJ whole genome shotgun (WGS) entry which is preliminary data.</text>
</comment>
<dbReference type="InterPro" id="IPR013324">
    <property type="entry name" value="RNA_pol_sigma_r3/r4-like"/>
</dbReference>
<dbReference type="Pfam" id="PF08281">
    <property type="entry name" value="Sigma70_r4_2"/>
    <property type="match status" value="1"/>
</dbReference>
<evidence type="ECO:0000313" key="8">
    <source>
        <dbReference type="EMBL" id="MCW3787774.1"/>
    </source>
</evidence>
<dbReference type="AlphaFoldDB" id="A0AAE3M608"/>
<dbReference type="NCBIfam" id="TIGR02937">
    <property type="entry name" value="sigma70-ECF"/>
    <property type="match status" value="1"/>
</dbReference>